<accession>A0A344L1W6</accession>
<name>A0A344L1W6_9PSEU</name>
<keyword evidence="5" id="KW-1185">Reference proteome</keyword>
<evidence type="ECO:0000259" key="3">
    <source>
        <dbReference type="PROSITE" id="PS50801"/>
    </source>
</evidence>
<dbReference type="Pfam" id="PF01740">
    <property type="entry name" value="STAS"/>
    <property type="match status" value="1"/>
</dbReference>
<comment type="similarity">
    <text evidence="1 2">Belongs to the anti-sigma-factor antagonist family.</text>
</comment>
<evidence type="ECO:0000313" key="4">
    <source>
        <dbReference type="EMBL" id="AXB42040.1"/>
    </source>
</evidence>
<sequence>MTLAFRRDNLTIRAEQARHRRTVAVSGEVDLATKPDFDAALTAALDPPAEVVVLDLSGVSFLSSCGLQVLLELQDRADEQGCDLRVVCANRPVRRPLEIVGLDRRLRLFTSREHALS</sequence>
<dbReference type="PROSITE" id="PS50801">
    <property type="entry name" value="STAS"/>
    <property type="match status" value="1"/>
</dbReference>
<dbReference type="Proteomes" id="UP000250434">
    <property type="component" value="Chromosome"/>
</dbReference>
<dbReference type="SUPFAM" id="SSF52091">
    <property type="entry name" value="SpoIIaa-like"/>
    <property type="match status" value="1"/>
</dbReference>
<dbReference type="Gene3D" id="3.30.750.24">
    <property type="entry name" value="STAS domain"/>
    <property type="match status" value="1"/>
</dbReference>
<evidence type="ECO:0000256" key="2">
    <source>
        <dbReference type="RuleBase" id="RU003749"/>
    </source>
</evidence>
<dbReference type="PANTHER" id="PTHR33495:SF2">
    <property type="entry name" value="ANTI-SIGMA FACTOR ANTAGONIST TM_1081-RELATED"/>
    <property type="match status" value="1"/>
</dbReference>
<dbReference type="AlphaFoldDB" id="A0A344L1W6"/>
<evidence type="ECO:0000313" key="5">
    <source>
        <dbReference type="Proteomes" id="UP000250434"/>
    </source>
</evidence>
<dbReference type="KEGG" id="aab:A4R43_05455"/>
<dbReference type="InterPro" id="IPR002645">
    <property type="entry name" value="STAS_dom"/>
</dbReference>
<dbReference type="CDD" id="cd07043">
    <property type="entry name" value="STAS_anti-anti-sigma_factors"/>
    <property type="match status" value="1"/>
</dbReference>
<evidence type="ECO:0000256" key="1">
    <source>
        <dbReference type="ARBA" id="ARBA00009013"/>
    </source>
</evidence>
<organism evidence="4 5">
    <name type="scientific">Amycolatopsis albispora</name>
    <dbReference type="NCBI Taxonomy" id="1804986"/>
    <lineage>
        <taxon>Bacteria</taxon>
        <taxon>Bacillati</taxon>
        <taxon>Actinomycetota</taxon>
        <taxon>Actinomycetes</taxon>
        <taxon>Pseudonocardiales</taxon>
        <taxon>Pseudonocardiaceae</taxon>
        <taxon>Amycolatopsis</taxon>
    </lineage>
</organism>
<reference evidence="4 5" key="1">
    <citation type="submission" date="2016-04" db="EMBL/GenBank/DDBJ databases">
        <title>Complete genome sequence and analysis of deep-sea sediment isolate, Amycolatopsis sp. WP1.</title>
        <authorList>
            <person name="Wang H."/>
            <person name="Chen S."/>
            <person name="Wu Q."/>
        </authorList>
    </citation>
    <scope>NUCLEOTIDE SEQUENCE [LARGE SCALE GENOMIC DNA]</scope>
    <source>
        <strain evidence="4 5">WP1</strain>
    </source>
</reference>
<dbReference type="InterPro" id="IPR036513">
    <property type="entry name" value="STAS_dom_sf"/>
</dbReference>
<dbReference type="InterPro" id="IPR003658">
    <property type="entry name" value="Anti-sigma_ant"/>
</dbReference>
<protein>
    <recommendedName>
        <fullName evidence="2">Anti-sigma factor antagonist</fullName>
    </recommendedName>
</protein>
<gene>
    <name evidence="4" type="ORF">A4R43_05455</name>
</gene>
<dbReference type="PANTHER" id="PTHR33495">
    <property type="entry name" value="ANTI-SIGMA FACTOR ANTAGONIST TM_1081-RELATED-RELATED"/>
    <property type="match status" value="1"/>
</dbReference>
<proteinExistence type="inferred from homology"/>
<dbReference type="OrthoDB" id="3637454at2"/>
<feature type="domain" description="STAS" evidence="3">
    <location>
        <begin position="10"/>
        <end position="117"/>
    </location>
</feature>
<dbReference type="GO" id="GO:0043856">
    <property type="term" value="F:anti-sigma factor antagonist activity"/>
    <property type="evidence" value="ECO:0007669"/>
    <property type="project" value="InterPro"/>
</dbReference>
<dbReference type="EMBL" id="CP015163">
    <property type="protein sequence ID" value="AXB42040.1"/>
    <property type="molecule type" value="Genomic_DNA"/>
</dbReference>
<dbReference type="RefSeq" id="WP_113691309.1">
    <property type="nucleotide sequence ID" value="NZ_CP015163.1"/>
</dbReference>
<dbReference type="NCBIfam" id="TIGR00377">
    <property type="entry name" value="ant_ant_sig"/>
    <property type="match status" value="1"/>
</dbReference>